<dbReference type="PROSITE" id="PS00107">
    <property type="entry name" value="PROTEIN_KINASE_ATP"/>
    <property type="match status" value="1"/>
</dbReference>
<organism evidence="14">
    <name type="scientific">Ananas comosus var. bracteatus</name>
    <name type="common">red pineapple</name>
    <dbReference type="NCBI Taxonomy" id="296719"/>
    <lineage>
        <taxon>Eukaryota</taxon>
        <taxon>Viridiplantae</taxon>
        <taxon>Streptophyta</taxon>
        <taxon>Embryophyta</taxon>
        <taxon>Tracheophyta</taxon>
        <taxon>Spermatophyta</taxon>
        <taxon>Magnoliopsida</taxon>
        <taxon>Liliopsida</taxon>
        <taxon>Poales</taxon>
        <taxon>Bromeliaceae</taxon>
        <taxon>Bromelioideae</taxon>
        <taxon>Ananas</taxon>
    </lineage>
</organism>
<keyword evidence="5 10" id="KW-0547">Nucleotide-binding</keyword>
<dbReference type="AlphaFoldDB" id="A0A6V7QKI6"/>
<dbReference type="InterPro" id="IPR045274">
    <property type="entry name" value="WAK-like"/>
</dbReference>
<sequence length="559" mass="60619">MEPKKNCVTAGGIAVLIWGPLLIQLLTLQLASASAPTIAKPGCQPRCGKVEIPYPFGIGSNCSMGFNFTLSCNFSDGTYKPFLVDIEFLNISLSLGQARITNYVSSQCYNVTDNDIWSLDFTASPYSSTRNKFTTVGCDTLAYILMNNMTNSYETGCVSMCADKESLTDGSCSGIGCCQTAIPKGINYYNVSFDDNFNSSRTFQFSPCSYAVLAEEGAFEFSTSYATTRALYDRKVPLVLDWAVTNKTCQEASETRPPTPARATTASAWTPSTALAIYATAKRAIKAILIYHMAAKYGGRLLLEEIGKKQGLAFTIFTKEELEEATNNFDMSNILGHGGNGTVYKGVLKDDRVVAIKRAKIINEKQKEEFGKEMIILAQINHKNVVKLLGCCFGSGSPYVGVRIRSEGELVPVTAWKEPESPVTFETRLRIATESAEALAYLHSSASPPIIHGDVKSPNILLDDHHMAKVADFGASRQAPMNEVQYVTLVQGTLGNKETILDRELGGEATAANVAMDGTGGEGTAGYEDGGRESALERGQQLRSKQWKRKSDGGSVIPE</sequence>
<dbReference type="GO" id="GO:0004674">
    <property type="term" value="F:protein serine/threonine kinase activity"/>
    <property type="evidence" value="ECO:0007669"/>
    <property type="project" value="UniProtKB-KW"/>
</dbReference>
<evidence type="ECO:0000256" key="11">
    <source>
        <dbReference type="SAM" id="MobiDB-lite"/>
    </source>
</evidence>
<dbReference type="InterPro" id="IPR011009">
    <property type="entry name" value="Kinase-like_dom_sf"/>
</dbReference>
<evidence type="ECO:0000256" key="9">
    <source>
        <dbReference type="ARBA" id="ARBA00023180"/>
    </source>
</evidence>
<dbReference type="PROSITE" id="PS50011">
    <property type="entry name" value="PROTEIN_KINASE_DOM"/>
    <property type="match status" value="1"/>
</dbReference>
<dbReference type="PANTHER" id="PTHR27005">
    <property type="entry name" value="WALL-ASSOCIATED RECEPTOR KINASE-LIKE 21"/>
    <property type="match status" value="1"/>
</dbReference>
<gene>
    <name evidence="14" type="ORF">CB5_LOCUS26893</name>
</gene>
<name>A0A6V7QKI6_ANACO</name>
<feature type="domain" description="Protein kinase" evidence="13">
    <location>
        <begin position="329"/>
        <end position="559"/>
    </location>
</feature>
<dbReference type="PANTHER" id="PTHR27005:SF479">
    <property type="entry name" value="OS06G0706600 PROTEIN"/>
    <property type="match status" value="1"/>
</dbReference>
<dbReference type="InterPro" id="IPR008271">
    <property type="entry name" value="Ser/Thr_kinase_AS"/>
</dbReference>
<evidence type="ECO:0000313" key="14">
    <source>
        <dbReference type="EMBL" id="CAD1843682.1"/>
    </source>
</evidence>
<evidence type="ECO:0000256" key="8">
    <source>
        <dbReference type="ARBA" id="ARBA00023157"/>
    </source>
</evidence>
<dbReference type="InterPro" id="IPR001245">
    <property type="entry name" value="Ser-Thr/Tyr_kinase_cat_dom"/>
</dbReference>
<evidence type="ECO:0000256" key="5">
    <source>
        <dbReference type="ARBA" id="ARBA00022741"/>
    </source>
</evidence>
<keyword evidence="7 10" id="KW-0067">ATP-binding</keyword>
<feature type="chain" id="PRO_5028255394" description="Protein kinase domain-containing protein" evidence="12">
    <location>
        <begin position="34"/>
        <end position="559"/>
    </location>
</feature>
<reference evidence="14" key="1">
    <citation type="submission" date="2020-07" db="EMBL/GenBank/DDBJ databases">
        <authorList>
            <person name="Lin J."/>
        </authorList>
    </citation>
    <scope>NUCLEOTIDE SEQUENCE</scope>
</reference>
<evidence type="ECO:0000256" key="4">
    <source>
        <dbReference type="ARBA" id="ARBA00022729"/>
    </source>
</evidence>
<dbReference type="Gene3D" id="3.30.200.20">
    <property type="entry name" value="Phosphorylase Kinase, domain 1"/>
    <property type="match status" value="1"/>
</dbReference>
<evidence type="ECO:0000256" key="1">
    <source>
        <dbReference type="ARBA" id="ARBA00004479"/>
    </source>
</evidence>
<dbReference type="PROSITE" id="PS00108">
    <property type="entry name" value="PROTEIN_KINASE_ST"/>
    <property type="match status" value="1"/>
</dbReference>
<dbReference type="GO" id="GO:0007166">
    <property type="term" value="P:cell surface receptor signaling pathway"/>
    <property type="evidence" value="ECO:0007669"/>
    <property type="project" value="InterPro"/>
</dbReference>
<keyword evidence="4 12" id="KW-0732">Signal</keyword>
<dbReference type="InterPro" id="IPR025287">
    <property type="entry name" value="WAK_GUB"/>
</dbReference>
<accession>A0A6V7QKI6</accession>
<keyword evidence="2" id="KW-0723">Serine/threonine-protein kinase</keyword>
<dbReference type="Pfam" id="PF07714">
    <property type="entry name" value="PK_Tyr_Ser-Thr"/>
    <property type="match status" value="1"/>
</dbReference>
<dbReference type="InterPro" id="IPR017441">
    <property type="entry name" value="Protein_kinase_ATP_BS"/>
</dbReference>
<comment type="subcellular location">
    <subcellularLocation>
        <location evidence="1">Membrane</location>
        <topology evidence="1">Single-pass type I membrane protein</topology>
    </subcellularLocation>
</comment>
<proteinExistence type="predicted"/>
<dbReference type="GO" id="GO:0030247">
    <property type="term" value="F:polysaccharide binding"/>
    <property type="evidence" value="ECO:0007669"/>
    <property type="project" value="InterPro"/>
</dbReference>
<evidence type="ECO:0000256" key="6">
    <source>
        <dbReference type="ARBA" id="ARBA00022777"/>
    </source>
</evidence>
<evidence type="ECO:0000259" key="13">
    <source>
        <dbReference type="PROSITE" id="PS50011"/>
    </source>
</evidence>
<feature type="signal peptide" evidence="12">
    <location>
        <begin position="1"/>
        <end position="33"/>
    </location>
</feature>
<evidence type="ECO:0000256" key="2">
    <source>
        <dbReference type="ARBA" id="ARBA00022527"/>
    </source>
</evidence>
<evidence type="ECO:0000256" key="12">
    <source>
        <dbReference type="SAM" id="SignalP"/>
    </source>
</evidence>
<dbReference type="Gene3D" id="1.10.510.10">
    <property type="entry name" value="Transferase(Phosphotransferase) domain 1"/>
    <property type="match status" value="1"/>
</dbReference>
<dbReference type="SUPFAM" id="SSF56112">
    <property type="entry name" value="Protein kinase-like (PK-like)"/>
    <property type="match status" value="1"/>
</dbReference>
<keyword evidence="3" id="KW-0808">Transferase</keyword>
<dbReference type="EMBL" id="LR862137">
    <property type="protein sequence ID" value="CAD1843682.1"/>
    <property type="molecule type" value="Genomic_DNA"/>
</dbReference>
<dbReference type="SMART" id="SM00220">
    <property type="entry name" value="S_TKc"/>
    <property type="match status" value="1"/>
</dbReference>
<evidence type="ECO:0000256" key="10">
    <source>
        <dbReference type="PROSITE-ProRule" id="PRU10141"/>
    </source>
</evidence>
<dbReference type="GO" id="GO:0005524">
    <property type="term" value="F:ATP binding"/>
    <property type="evidence" value="ECO:0007669"/>
    <property type="project" value="UniProtKB-UniRule"/>
</dbReference>
<keyword evidence="6" id="KW-0418">Kinase</keyword>
<evidence type="ECO:0000256" key="7">
    <source>
        <dbReference type="ARBA" id="ARBA00022840"/>
    </source>
</evidence>
<dbReference type="Pfam" id="PF13947">
    <property type="entry name" value="GUB_WAK_bind"/>
    <property type="match status" value="1"/>
</dbReference>
<protein>
    <recommendedName>
        <fullName evidence="13">Protein kinase domain-containing protein</fullName>
    </recommendedName>
</protein>
<dbReference type="GO" id="GO:0005886">
    <property type="term" value="C:plasma membrane"/>
    <property type="evidence" value="ECO:0007669"/>
    <property type="project" value="TreeGrafter"/>
</dbReference>
<evidence type="ECO:0000256" key="3">
    <source>
        <dbReference type="ARBA" id="ARBA00022679"/>
    </source>
</evidence>
<keyword evidence="8" id="KW-1015">Disulfide bond</keyword>
<feature type="binding site" evidence="10">
    <location>
        <position position="357"/>
    </location>
    <ligand>
        <name>ATP</name>
        <dbReference type="ChEBI" id="CHEBI:30616"/>
    </ligand>
</feature>
<feature type="region of interest" description="Disordered" evidence="11">
    <location>
        <begin position="512"/>
        <end position="559"/>
    </location>
</feature>
<dbReference type="InterPro" id="IPR000719">
    <property type="entry name" value="Prot_kinase_dom"/>
</dbReference>
<keyword evidence="9" id="KW-0325">Glycoprotein</keyword>